<dbReference type="AlphaFoldDB" id="F2AMY3"/>
<evidence type="ECO:0000313" key="3">
    <source>
        <dbReference type="Proteomes" id="UP000006222"/>
    </source>
</evidence>
<dbReference type="Pfam" id="PF14478">
    <property type="entry name" value="DUF4430"/>
    <property type="match status" value="1"/>
</dbReference>
<comment type="caution">
    <text evidence="2">The sequence shown here is derived from an EMBL/GenBank/DDBJ whole genome shotgun (WGS) entry which is preliminary data.</text>
</comment>
<proteinExistence type="predicted"/>
<dbReference type="Gene3D" id="2.170.130.30">
    <property type="match status" value="1"/>
</dbReference>
<dbReference type="EMBL" id="AFAR01000058">
    <property type="protein sequence ID" value="EGF28970.1"/>
    <property type="molecule type" value="Genomic_DNA"/>
</dbReference>
<protein>
    <recommendedName>
        <fullName evidence="1">Transcobalamin-like C-terminal domain-containing protein</fullName>
    </recommendedName>
</protein>
<accession>F2AMY3</accession>
<reference evidence="2 3" key="1">
    <citation type="journal article" date="2013" name="Mar. Genomics">
        <title>Expression of sulfatases in Rhodopirellula baltica and the diversity of sulfatases in the genus Rhodopirellula.</title>
        <authorList>
            <person name="Wegner C.E."/>
            <person name="Richter-Heitmann T."/>
            <person name="Klindworth A."/>
            <person name="Klockow C."/>
            <person name="Richter M."/>
            <person name="Achstetter T."/>
            <person name="Glockner F.O."/>
            <person name="Harder J."/>
        </authorList>
    </citation>
    <scope>NUCLEOTIDE SEQUENCE [LARGE SCALE GENOMIC DNA]</scope>
    <source>
        <strain evidence="2 3">WH47</strain>
    </source>
</reference>
<name>F2AMY3_RHOBT</name>
<evidence type="ECO:0000313" key="2">
    <source>
        <dbReference type="EMBL" id="EGF28970.1"/>
    </source>
</evidence>
<gene>
    <name evidence="2" type="ORF">RBWH47_01280</name>
</gene>
<dbReference type="PATRIC" id="fig|991778.3.peg.1096"/>
<feature type="domain" description="Transcobalamin-like C-terminal" evidence="1">
    <location>
        <begin position="104"/>
        <end position="173"/>
    </location>
</feature>
<evidence type="ECO:0000259" key="1">
    <source>
        <dbReference type="Pfam" id="PF14478"/>
    </source>
</evidence>
<organism evidence="2 3">
    <name type="scientific">Rhodopirellula baltica WH47</name>
    <dbReference type="NCBI Taxonomy" id="991778"/>
    <lineage>
        <taxon>Bacteria</taxon>
        <taxon>Pseudomonadati</taxon>
        <taxon>Planctomycetota</taxon>
        <taxon>Planctomycetia</taxon>
        <taxon>Pirellulales</taxon>
        <taxon>Pirellulaceae</taxon>
        <taxon>Rhodopirellula</taxon>
    </lineage>
</organism>
<dbReference type="InterPro" id="IPR027954">
    <property type="entry name" value="Transcobalamin-like_C"/>
</dbReference>
<dbReference type="Proteomes" id="UP000006222">
    <property type="component" value="Unassembled WGS sequence"/>
</dbReference>
<sequence length="183" mass="19932">MGNHFARFARYHVSQANIVFTKTTRKSSLAARHFFTQASDSRYRPLFCVLLGTVLLSLSGCGGSTAPVAPPVIEDYIPTGEVTLEFVIDDDTTKSYVVDNVAEGSTLEDLMRNLSAPKMEIGGEGTTAFVNSIEGVATNATRGWTYTVDGEFATKGIGTMELNPPTKIVWKYTTFEEATAEKE</sequence>